<evidence type="ECO:0000313" key="4">
    <source>
        <dbReference type="Proteomes" id="UP000001307"/>
    </source>
</evidence>
<accession>E4WZ23</accession>
<dbReference type="GO" id="GO:0005524">
    <property type="term" value="F:ATP binding"/>
    <property type="evidence" value="ECO:0007669"/>
    <property type="project" value="InterPro"/>
</dbReference>
<dbReference type="AlphaFoldDB" id="E4WZ23"/>
<keyword evidence="1" id="KW-0732">Signal</keyword>
<dbReference type="Pfam" id="PF00069">
    <property type="entry name" value="Pkinase"/>
    <property type="match status" value="1"/>
</dbReference>
<dbReference type="SUPFAM" id="SSF56112">
    <property type="entry name" value="Protein kinase-like (PK-like)"/>
    <property type="match status" value="1"/>
</dbReference>
<evidence type="ECO:0000313" key="3">
    <source>
        <dbReference type="EMBL" id="CBY22418.1"/>
    </source>
</evidence>
<dbReference type="Proteomes" id="UP000001307">
    <property type="component" value="Unassembled WGS sequence"/>
</dbReference>
<dbReference type="GO" id="GO:0044773">
    <property type="term" value="P:mitotic DNA damage checkpoint signaling"/>
    <property type="evidence" value="ECO:0007669"/>
    <property type="project" value="TreeGrafter"/>
</dbReference>
<dbReference type="EMBL" id="FN653019">
    <property type="protein sequence ID" value="CBY22418.1"/>
    <property type="molecule type" value="Genomic_DNA"/>
</dbReference>
<reference evidence="3" key="1">
    <citation type="journal article" date="2010" name="Science">
        <title>Plasticity of animal genome architecture unmasked by rapid evolution of a pelagic tunicate.</title>
        <authorList>
            <person name="Denoeud F."/>
            <person name="Henriet S."/>
            <person name="Mungpakdee S."/>
            <person name="Aury J.M."/>
            <person name="Da Silva C."/>
            <person name="Brinkmann H."/>
            <person name="Mikhaleva J."/>
            <person name="Olsen L.C."/>
            <person name="Jubin C."/>
            <person name="Canestro C."/>
            <person name="Bouquet J.M."/>
            <person name="Danks G."/>
            <person name="Poulain J."/>
            <person name="Campsteijn C."/>
            <person name="Adamski M."/>
            <person name="Cross I."/>
            <person name="Yadetie F."/>
            <person name="Muffato M."/>
            <person name="Louis A."/>
            <person name="Butcher S."/>
            <person name="Tsagkogeorga G."/>
            <person name="Konrad A."/>
            <person name="Singh S."/>
            <person name="Jensen M.F."/>
            <person name="Cong E.H."/>
            <person name="Eikeseth-Otteraa H."/>
            <person name="Noel B."/>
            <person name="Anthouard V."/>
            <person name="Porcel B.M."/>
            <person name="Kachouri-Lafond R."/>
            <person name="Nishino A."/>
            <person name="Ugolini M."/>
            <person name="Chourrout P."/>
            <person name="Nishida H."/>
            <person name="Aasland R."/>
            <person name="Huzurbazar S."/>
            <person name="Westhof E."/>
            <person name="Delsuc F."/>
            <person name="Lehrach H."/>
            <person name="Reinhardt R."/>
            <person name="Weissenbach J."/>
            <person name="Roy S.W."/>
            <person name="Artiguenave F."/>
            <person name="Postlethwait J.H."/>
            <person name="Manak J.R."/>
            <person name="Thompson E.M."/>
            <person name="Jaillon O."/>
            <person name="Du Pasquier L."/>
            <person name="Boudinot P."/>
            <person name="Liberles D.A."/>
            <person name="Volff J.N."/>
            <person name="Philippe H."/>
            <person name="Lenhard B."/>
            <person name="Roest Crollius H."/>
            <person name="Wincker P."/>
            <person name="Chourrout D."/>
        </authorList>
    </citation>
    <scope>NUCLEOTIDE SEQUENCE [LARGE SCALE GENOMIC DNA]</scope>
</reference>
<dbReference type="GO" id="GO:0005634">
    <property type="term" value="C:nucleus"/>
    <property type="evidence" value="ECO:0007669"/>
    <property type="project" value="TreeGrafter"/>
</dbReference>
<dbReference type="SMART" id="SM00220">
    <property type="entry name" value="S_TKc"/>
    <property type="match status" value="1"/>
</dbReference>
<evidence type="ECO:0000256" key="1">
    <source>
        <dbReference type="SAM" id="SignalP"/>
    </source>
</evidence>
<dbReference type="GO" id="GO:0005737">
    <property type="term" value="C:cytoplasm"/>
    <property type="evidence" value="ECO:0007669"/>
    <property type="project" value="TreeGrafter"/>
</dbReference>
<keyword evidence="4" id="KW-1185">Reference proteome</keyword>
<organism evidence="3">
    <name type="scientific">Oikopleura dioica</name>
    <name type="common">Tunicate</name>
    <dbReference type="NCBI Taxonomy" id="34765"/>
    <lineage>
        <taxon>Eukaryota</taxon>
        <taxon>Metazoa</taxon>
        <taxon>Chordata</taxon>
        <taxon>Tunicata</taxon>
        <taxon>Appendicularia</taxon>
        <taxon>Copelata</taxon>
        <taxon>Oikopleuridae</taxon>
        <taxon>Oikopleura</taxon>
    </lineage>
</organism>
<dbReference type="Gene3D" id="1.10.510.10">
    <property type="entry name" value="Transferase(Phosphotransferase) domain 1"/>
    <property type="match status" value="1"/>
</dbReference>
<sequence length="702" mass="81343">MLEFSILAILSTCIAGMIQVATSKREKLPVWERENGKIEIEKWLEGFLAKLKRTSTRTEKCRLILAVERMQFENDLYASLWNHVRFGEENGEIFDKFKKSRQKIKITNFQKQILKSNAALKNQLIGHSEIKEEKGEWNIPAELKTQIISQGGEALVLSENFGIFETAVRIQIFDPFLFTDNFGLDLLTWKIHFEKDYARAVDKVEFGKENQIPKHKNIIQNFVNIELFHKKDLEKEDCIGWITIMEKAEEDLRTVLKEEKIGIEKRKKIAGGILDGIIYLQKIGIEHFDLKLENILLVNGIPKIIDFGLIYETTGRSGYREMGYTRKGSKFRDQSALSAATPGFADQAQFTFGNGYEVDNLFYFLFCDWKSSWNLLYKPIDEKEKKEIDKIVENCNATSIHKIKEGKPRAIIREITSIIKIPSSSSHFCLDDPNLTKSVKVSSLKQNATKCVNQDLENVTKNVLDQKSSNLCVPISVATLLRFAMKNDLGFKDERDYYSAEQILSSLILIVYPRSMAGLNLNPKKEETEFQLNEIEILLERLCKKTYFMETGWNIIRKIHYKEERQPKISTCEFEQVLLHENFVFSRPLTVTGAYLLPNGEVLFHQMTLDRIENNEYVLQNNQFSVDHPPVIRIKQRLPYYAVPHFIAHLIYQTGNNIEVVGNIQNVLISERHNMNENEWYLLPHAYSITRLSGQKFILVPE</sequence>
<evidence type="ECO:0000259" key="2">
    <source>
        <dbReference type="PROSITE" id="PS50011"/>
    </source>
</evidence>
<feature type="signal peptide" evidence="1">
    <location>
        <begin position="1"/>
        <end position="23"/>
    </location>
</feature>
<dbReference type="InParanoid" id="E4WZ23"/>
<proteinExistence type="predicted"/>
<name>E4WZ23_OIKDI</name>
<dbReference type="InterPro" id="IPR011009">
    <property type="entry name" value="Kinase-like_dom_sf"/>
</dbReference>
<dbReference type="InterPro" id="IPR008271">
    <property type="entry name" value="Ser/Thr_kinase_AS"/>
</dbReference>
<dbReference type="PROSITE" id="PS50011">
    <property type="entry name" value="PROTEIN_KINASE_DOM"/>
    <property type="match status" value="1"/>
</dbReference>
<dbReference type="OrthoDB" id="20524at2759"/>
<dbReference type="PANTHER" id="PTHR44167">
    <property type="entry name" value="OVARIAN-SPECIFIC SERINE/THREONINE-PROTEIN KINASE LOK-RELATED"/>
    <property type="match status" value="1"/>
</dbReference>
<dbReference type="GO" id="GO:0004674">
    <property type="term" value="F:protein serine/threonine kinase activity"/>
    <property type="evidence" value="ECO:0007669"/>
    <property type="project" value="TreeGrafter"/>
</dbReference>
<protein>
    <recommendedName>
        <fullName evidence="2">Protein kinase domain-containing protein</fullName>
    </recommendedName>
</protein>
<gene>
    <name evidence="3" type="ORF">GSOID_T00013171001</name>
</gene>
<feature type="domain" description="Protein kinase" evidence="2">
    <location>
        <begin position="142"/>
        <end position="509"/>
    </location>
</feature>
<dbReference type="PANTHER" id="PTHR44167:SF24">
    <property type="entry name" value="SERINE_THREONINE-PROTEIN KINASE CHK2"/>
    <property type="match status" value="1"/>
</dbReference>
<dbReference type="InterPro" id="IPR000719">
    <property type="entry name" value="Prot_kinase_dom"/>
</dbReference>
<dbReference type="PROSITE" id="PS00108">
    <property type="entry name" value="PROTEIN_KINASE_ST"/>
    <property type="match status" value="1"/>
</dbReference>
<feature type="chain" id="PRO_5003192140" description="Protein kinase domain-containing protein" evidence="1">
    <location>
        <begin position="24"/>
        <end position="702"/>
    </location>
</feature>